<sequence>MNEMSVIFRILIGDFLILHGLVLPIMALVPSDKVEGAPVGSFWAESWLFGTGMGVKFAIYGLSAVSAVLFILSGMSFMGLLVPYRAFNTLLLAGASVSLVLITVFWLPWFIIGIALNLLILIVAV</sequence>
<dbReference type="RefSeq" id="WP_366924513.1">
    <property type="nucleotide sequence ID" value="NZ_CP121694.1"/>
</dbReference>
<dbReference type="EMBL" id="CP121694">
    <property type="protein sequence ID" value="WRO21682.1"/>
    <property type="molecule type" value="Genomic_DNA"/>
</dbReference>
<evidence type="ECO:0000313" key="2">
    <source>
        <dbReference type="EMBL" id="WRO21682.1"/>
    </source>
</evidence>
<feature type="transmembrane region" description="Helical" evidence="1">
    <location>
        <begin position="7"/>
        <end position="29"/>
    </location>
</feature>
<feature type="transmembrane region" description="Helical" evidence="1">
    <location>
        <begin position="57"/>
        <end position="82"/>
    </location>
</feature>
<evidence type="ECO:0008006" key="4">
    <source>
        <dbReference type="Google" id="ProtNLM"/>
    </source>
</evidence>
<dbReference type="AlphaFoldDB" id="A0AAU0UNC7"/>
<dbReference type="KEGG" id="dbc:MFMK1_001492"/>
<keyword evidence="1" id="KW-1133">Transmembrane helix</keyword>
<reference evidence="2 3" key="1">
    <citation type="submission" date="2023-04" db="EMBL/GenBank/DDBJ databases">
        <authorList>
            <person name="Hsu D."/>
        </authorList>
    </citation>
    <scope>NUCLEOTIDE SEQUENCE [LARGE SCALE GENOMIC DNA]</scope>
    <source>
        <strain evidence="2 3">MK1</strain>
    </source>
</reference>
<accession>A0AAU0UNC7</accession>
<feature type="transmembrane region" description="Helical" evidence="1">
    <location>
        <begin position="89"/>
        <end position="122"/>
    </location>
</feature>
<name>A0AAU0UNC7_9FIRM</name>
<evidence type="ECO:0000313" key="3">
    <source>
        <dbReference type="Proteomes" id="UP001329915"/>
    </source>
</evidence>
<gene>
    <name evidence="2" type="ORF">MFMK1_001492</name>
</gene>
<dbReference type="Proteomes" id="UP001329915">
    <property type="component" value="Chromosome"/>
</dbReference>
<keyword evidence="1" id="KW-0812">Transmembrane</keyword>
<proteinExistence type="predicted"/>
<protein>
    <recommendedName>
        <fullName evidence="4">NADH dehydrogenase subunit 6</fullName>
    </recommendedName>
</protein>
<keyword evidence="1" id="KW-0472">Membrane</keyword>
<organism evidence="2 3">
    <name type="scientific">Metallumcola ferriviriculae</name>
    <dbReference type="NCBI Taxonomy" id="3039180"/>
    <lineage>
        <taxon>Bacteria</taxon>
        <taxon>Bacillati</taxon>
        <taxon>Bacillota</taxon>
        <taxon>Clostridia</taxon>
        <taxon>Neomoorellales</taxon>
        <taxon>Desulfitibacteraceae</taxon>
        <taxon>Metallumcola</taxon>
    </lineage>
</organism>
<evidence type="ECO:0000256" key="1">
    <source>
        <dbReference type="SAM" id="Phobius"/>
    </source>
</evidence>
<keyword evidence="3" id="KW-1185">Reference proteome</keyword>